<dbReference type="Pfam" id="PF06708">
    <property type="entry name" value="DUF1195"/>
    <property type="match status" value="1"/>
</dbReference>
<dbReference type="PANTHER" id="PTHR34358:SF7">
    <property type="entry name" value="SUGAR TRANSPORTER"/>
    <property type="match status" value="1"/>
</dbReference>
<proteinExistence type="predicted"/>
<evidence type="ECO:0000256" key="1">
    <source>
        <dbReference type="SAM" id="Phobius"/>
    </source>
</evidence>
<keyword evidence="1" id="KW-1133">Transmembrane helix</keyword>
<dbReference type="PANTHER" id="PTHR34358">
    <property type="entry name" value="OS03G0411600 PROTEIN"/>
    <property type="match status" value="1"/>
</dbReference>
<gene>
    <name evidence="2" type="ORF">FSB_LOCUS28532</name>
</gene>
<dbReference type="AlphaFoldDB" id="A0A2N9GMN0"/>
<dbReference type="InterPro" id="IPR010608">
    <property type="entry name" value="DUF1195"/>
</dbReference>
<keyword evidence="1" id="KW-0472">Membrane</keyword>
<reference evidence="2" key="1">
    <citation type="submission" date="2018-02" db="EMBL/GenBank/DDBJ databases">
        <authorList>
            <person name="Cohen D.B."/>
            <person name="Kent A.D."/>
        </authorList>
    </citation>
    <scope>NUCLEOTIDE SEQUENCE</scope>
</reference>
<dbReference type="EMBL" id="OIVN01002112">
    <property type="protein sequence ID" value="SPD00650.1"/>
    <property type="molecule type" value="Genomic_DNA"/>
</dbReference>
<sequence>MKDEIPPTIIPVSSTTTRTSTTVKKDNSDAGLFAKTRYKFWVLAAILLLAFWSMFTGSVNLKWSAANLTRFSDDHDSRIHDDLDILEVEERKKVVKQMWDVYTQSKSIRLPKFWQEAFEAAYESLTSDVPGVRDAAVSEIAKMSISSIKLDPPATHLQPSLSRISLPLLSFTETLVHNIPPTVLIVGTRSPIHRKIEVRKHLTRLHAPVRRTTFPQALPPATASWMLRSSHHHHGRNLRHHIFHLTKFGDHLTGVFFPQSQNNYNCGFHATCPLLDLRTKSIVVAMPPRALSYIKTSHSGNEI</sequence>
<feature type="transmembrane region" description="Helical" evidence="1">
    <location>
        <begin position="40"/>
        <end position="61"/>
    </location>
</feature>
<keyword evidence="1" id="KW-0812">Transmembrane</keyword>
<evidence type="ECO:0000313" key="2">
    <source>
        <dbReference type="EMBL" id="SPD00650.1"/>
    </source>
</evidence>
<organism evidence="2">
    <name type="scientific">Fagus sylvatica</name>
    <name type="common">Beechnut</name>
    <dbReference type="NCBI Taxonomy" id="28930"/>
    <lineage>
        <taxon>Eukaryota</taxon>
        <taxon>Viridiplantae</taxon>
        <taxon>Streptophyta</taxon>
        <taxon>Embryophyta</taxon>
        <taxon>Tracheophyta</taxon>
        <taxon>Spermatophyta</taxon>
        <taxon>Magnoliopsida</taxon>
        <taxon>eudicotyledons</taxon>
        <taxon>Gunneridae</taxon>
        <taxon>Pentapetalae</taxon>
        <taxon>rosids</taxon>
        <taxon>fabids</taxon>
        <taxon>Fagales</taxon>
        <taxon>Fagaceae</taxon>
        <taxon>Fagus</taxon>
    </lineage>
</organism>
<protein>
    <submittedName>
        <fullName evidence="2">Uncharacterized protein</fullName>
    </submittedName>
</protein>
<name>A0A2N9GMN0_FAGSY</name>
<accession>A0A2N9GMN0</accession>